<protein>
    <submittedName>
        <fullName evidence="1">Uncharacterized protein</fullName>
    </submittedName>
</protein>
<accession>A0A8X6S321</accession>
<keyword evidence="2" id="KW-1185">Reference proteome</keyword>
<proteinExistence type="predicted"/>
<reference evidence="1" key="1">
    <citation type="submission" date="2020-08" db="EMBL/GenBank/DDBJ databases">
        <title>Multicomponent nature underlies the extraordinary mechanical properties of spider dragline silk.</title>
        <authorList>
            <person name="Kono N."/>
            <person name="Nakamura H."/>
            <person name="Mori M."/>
            <person name="Yoshida Y."/>
            <person name="Ohtoshi R."/>
            <person name="Malay A.D."/>
            <person name="Moran D.A.P."/>
            <person name="Tomita M."/>
            <person name="Numata K."/>
            <person name="Arakawa K."/>
        </authorList>
    </citation>
    <scope>NUCLEOTIDE SEQUENCE</scope>
</reference>
<sequence length="67" mass="7586">MWLFRRVPALEQFDGHFETKANEGDCTSVGSSLLELPYLTEWGGIDARGDSLPFNVQQPPIFHTKSF</sequence>
<dbReference type="EMBL" id="BMAU01021232">
    <property type="protein sequence ID" value="GFY02007.1"/>
    <property type="molecule type" value="Genomic_DNA"/>
</dbReference>
<evidence type="ECO:0000313" key="2">
    <source>
        <dbReference type="Proteomes" id="UP000887159"/>
    </source>
</evidence>
<dbReference type="Proteomes" id="UP000887159">
    <property type="component" value="Unassembled WGS sequence"/>
</dbReference>
<organism evidence="1 2">
    <name type="scientific">Trichonephila clavipes</name>
    <name type="common">Golden silk orbweaver</name>
    <name type="synonym">Nephila clavipes</name>
    <dbReference type="NCBI Taxonomy" id="2585209"/>
    <lineage>
        <taxon>Eukaryota</taxon>
        <taxon>Metazoa</taxon>
        <taxon>Ecdysozoa</taxon>
        <taxon>Arthropoda</taxon>
        <taxon>Chelicerata</taxon>
        <taxon>Arachnida</taxon>
        <taxon>Araneae</taxon>
        <taxon>Araneomorphae</taxon>
        <taxon>Entelegynae</taxon>
        <taxon>Araneoidea</taxon>
        <taxon>Nephilidae</taxon>
        <taxon>Trichonephila</taxon>
    </lineage>
</organism>
<name>A0A8X6S321_TRICX</name>
<evidence type="ECO:0000313" key="1">
    <source>
        <dbReference type="EMBL" id="GFY02007.1"/>
    </source>
</evidence>
<comment type="caution">
    <text evidence="1">The sequence shown here is derived from an EMBL/GenBank/DDBJ whole genome shotgun (WGS) entry which is preliminary data.</text>
</comment>
<gene>
    <name evidence="1" type="ORF">TNCV_5098681</name>
</gene>
<dbReference type="AlphaFoldDB" id="A0A8X6S321"/>